<keyword evidence="1 4" id="KW-0378">Hydrolase</keyword>
<keyword evidence="3" id="KW-1133">Transmembrane helix</keyword>
<dbReference type="EC" id="3.4.22.70" evidence="4"/>
<dbReference type="NCBIfam" id="TIGR01076">
    <property type="entry name" value="sortase_fam"/>
    <property type="match status" value="1"/>
</dbReference>
<dbReference type="CDD" id="cd06166">
    <property type="entry name" value="Sortase_D_2"/>
    <property type="match status" value="1"/>
</dbReference>
<dbReference type="InterPro" id="IPR005754">
    <property type="entry name" value="Sortase"/>
</dbReference>
<dbReference type="Gene3D" id="2.40.260.10">
    <property type="entry name" value="Sortase"/>
    <property type="match status" value="1"/>
</dbReference>
<feature type="transmembrane region" description="Helical" evidence="3">
    <location>
        <begin position="6"/>
        <end position="25"/>
    </location>
</feature>
<evidence type="ECO:0000256" key="1">
    <source>
        <dbReference type="ARBA" id="ARBA00022801"/>
    </source>
</evidence>
<dbReference type="InterPro" id="IPR042000">
    <property type="entry name" value="Sortase_D_2"/>
</dbReference>
<keyword evidence="3" id="KW-0812">Transmembrane</keyword>
<accession>A0A841Q5T0</accession>
<dbReference type="SUPFAM" id="SSF63817">
    <property type="entry name" value="Sortase"/>
    <property type="match status" value="1"/>
</dbReference>
<name>A0A841Q5T0_9BACI</name>
<dbReference type="Pfam" id="PF04203">
    <property type="entry name" value="Sortase"/>
    <property type="match status" value="1"/>
</dbReference>
<dbReference type="AlphaFoldDB" id="A0A841Q5T0"/>
<evidence type="ECO:0000256" key="3">
    <source>
        <dbReference type="SAM" id="Phobius"/>
    </source>
</evidence>
<evidence type="ECO:0000256" key="2">
    <source>
        <dbReference type="PIRSR" id="PIRSR605754-1"/>
    </source>
</evidence>
<reference evidence="4 5" key="1">
    <citation type="submission" date="2020-08" db="EMBL/GenBank/DDBJ databases">
        <title>Genomic Encyclopedia of Type Strains, Phase IV (KMG-IV): sequencing the most valuable type-strain genomes for metagenomic binning, comparative biology and taxonomic classification.</title>
        <authorList>
            <person name="Goeker M."/>
        </authorList>
    </citation>
    <scope>NUCLEOTIDE SEQUENCE [LARGE SCALE GENOMIC DNA]</scope>
    <source>
        <strain evidence="4 5">DSM 19612</strain>
    </source>
</reference>
<dbReference type="GO" id="GO:0016787">
    <property type="term" value="F:hydrolase activity"/>
    <property type="evidence" value="ECO:0007669"/>
    <property type="project" value="UniProtKB-KW"/>
</dbReference>
<evidence type="ECO:0000313" key="4">
    <source>
        <dbReference type="EMBL" id="MBB6453734.1"/>
    </source>
</evidence>
<evidence type="ECO:0000313" key="5">
    <source>
        <dbReference type="Proteomes" id="UP000581688"/>
    </source>
</evidence>
<dbReference type="EMBL" id="JACHGH010000005">
    <property type="protein sequence ID" value="MBB6453734.1"/>
    <property type="molecule type" value="Genomic_DNA"/>
</dbReference>
<comment type="caution">
    <text evidence="4">The sequence shown here is derived from an EMBL/GenBank/DDBJ whole genome shotgun (WGS) entry which is preliminary data.</text>
</comment>
<proteinExistence type="predicted"/>
<sequence length="202" mass="22737">MKKWKLIMGIMLVLVGVGLVGYPYYFHWEQEKEMEELHFAIHAISSGEELNDAEISLSIKKQIENGVMRLKIPSIDLNQPVLPETSEESLNLALTQIKANQTPGEGNFTIAGHRSTKEGRHFNRLPKVKEGETVILIEGSKEYHYTINNVITVKPERVDVLKDVEGQDLITLVTCTITGADRIIVQGKLEDIKESKSINTKL</sequence>
<protein>
    <submittedName>
        <fullName evidence="4">Sortase A</fullName>
        <ecNumber evidence="4">3.4.22.70</ecNumber>
    </submittedName>
</protein>
<dbReference type="Proteomes" id="UP000581688">
    <property type="component" value="Unassembled WGS sequence"/>
</dbReference>
<gene>
    <name evidence="4" type="ORF">HNQ94_002183</name>
</gene>
<organism evidence="4 5">
    <name type="scientific">Salirhabdus euzebyi</name>
    <dbReference type="NCBI Taxonomy" id="394506"/>
    <lineage>
        <taxon>Bacteria</taxon>
        <taxon>Bacillati</taxon>
        <taxon>Bacillota</taxon>
        <taxon>Bacilli</taxon>
        <taxon>Bacillales</taxon>
        <taxon>Bacillaceae</taxon>
        <taxon>Salirhabdus</taxon>
    </lineage>
</organism>
<feature type="active site" description="Acyl-thioester intermediate" evidence="2">
    <location>
        <position position="175"/>
    </location>
</feature>
<feature type="active site" description="Proton donor/acceptor" evidence="2">
    <location>
        <position position="113"/>
    </location>
</feature>
<keyword evidence="5" id="KW-1185">Reference proteome</keyword>
<keyword evidence="3" id="KW-0472">Membrane</keyword>
<dbReference type="InterPro" id="IPR023365">
    <property type="entry name" value="Sortase_dom-sf"/>
</dbReference>
<dbReference type="RefSeq" id="WP_174495921.1">
    <property type="nucleotide sequence ID" value="NZ_CADDWK010000005.1"/>
</dbReference>